<sequence length="78" mass="9091">MAHKYGKLLSTWETDLKQGFDECMRVLKPEGVLIFKWCEEQIPASRIIEIFGVEPLFGHKSGKNSKTQWMCFMKINNP</sequence>
<dbReference type="EMBL" id="BQOL01000002">
    <property type="protein sequence ID" value="GKI19838.1"/>
    <property type="molecule type" value="Genomic_DNA"/>
</dbReference>
<evidence type="ECO:0008006" key="3">
    <source>
        <dbReference type="Google" id="ProtNLM"/>
    </source>
</evidence>
<proteinExistence type="predicted"/>
<accession>A0AA37P4A7</accession>
<comment type="caution">
    <text evidence="1">The sequence shown here is derived from an EMBL/GenBank/DDBJ whole genome shotgun (WGS) entry which is preliminary data.</text>
</comment>
<name>A0AA37P4A7_9BACT</name>
<evidence type="ECO:0000313" key="2">
    <source>
        <dbReference type="Proteomes" id="UP001055105"/>
    </source>
</evidence>
<organism evidence="1 2">
    <name type="scientific">Alistipes finegoldii</name>
    <dbReference type="NCBI Taxonomy" id="214856"/>
    <lineage>
        <taxon>Bacteria</taxon>
        <taxon>Pseudomonadati</taxon>
        <taxon>Bacteroidota</taxon>
        <taxon>Bacteroidia</taxon>
        <taxon>Bacteroidales</taxon>
        <taxon>Rikenellaceae</taxon>
        <taxon>Alistipes</taxon>
    </lineage>
</organism>
<dbReference type="SUPFAM" id="SSF53335">
    <property type="entry name" value="S-adenosyl-L-methionine-dependent methyltransferases"/>
    <property type="match status" value="1"/>
</dbReference>
<dbReference type="AlphaFoldDB" id="A0AA37P4A7"/>
<dbReference type="InterPro" id="IPR029063">
    <property type="entry name" value="SAM-dependent_MTases_sf"/>
</dbReference>
<dbReference type="Proteomes" id="UP001055105">
    <property type="component" value="Unassembled WGS sequence"/>
</dbReference>
<evidence type="ECO:0000313" key="1">
    <source>
        <dbReference type="EMBL" id="GKI19838.1"/>
    </source>
</evidence>
<reference evidence="1" key="1">
    <citation type="submission" date="2022-01" db="EMBL/GenBank/DDBJ databases">
        <title>Novel bile acid biosynthetic pathways are enriched in the microbiome of centenarians.</title>
        <authorList>
            <person name="Sato Y."/>
            <person name="Atarashi K."/>
            <person name="Plichta R.D."/>
            <person name="Arai Y."/>
            <person name="Sasajima S."/>
            <person name="Kearney M.S."/>
            <person name="Suda W."/>
            <person name="Takeshita K."/>
            <person name="Sasaki T."/>
            <person name="Okamoto S."/>
            <person name="Skelly N.A."/>
            <person name="Okamura Y."/>
            <person name="Vlamakis H."/>
            <person name="Li Y."/>
            <person name="Tanoue T."/>
            <person name="Takei H."/>
            <person name="Nittono H."/>
            <person name="Narushima S."/>
            <person name="Irie J."/>
            <person name="Itoh H."/>
            <person name="Moriya K."/>
            <person name="Sugiura Y."/>
            <person name="Suematsu M."/>
            <person name="Moritoki N."/>
            <person name="Shibata S."/>
            <person name="Littman R.D."/>
            <person name="Fischbach A.M."/>
            <person name="Uwamino Y."/>
            <person name="Inoue T."/>
            <person name="Honda A."/>
            <person name="Hattori M."/>
            <person name="Murai T."/>
            <person name="Xavier J.R."/>
            <person name="Hirose N."/>
            <person name="Honda K."/>
        </authorList>
    </citation>
    <scope>NUCLEOTIDE SEQUENCE</scope>
    <source>
        <strain evidence="1">CE91-St16</strain>
    </source>
</reference>
<gene>
    <name evidence="1" type="ORF">CE91St16_27460</name>
</gene>
<protein>
    <recommendedName>
        <fullName evidence="3">Methyltransferase</fullName>
    </recommendedName>
</protein>